<organism evidence="1 2">
    <name type="scientific">Limnohabitans curvus</name>
    <dbReference type="NCBI Taxonomy" id="323423"/>
    <lineage>
        <taxon>Bacteria</taxon>
        <taxon>Pseudomonadati</taxon>
        <taxon>Pseudomonadota</taxon>
        <taxon>Betaproteobacteria</taxon>
        <taxon>Burkholderiales</taxon>
        <taxon>Comamonadaceae</taxon>
        <taxon>Limnohabitans</taxon>
    </lineage>
</organism>
<comment type="caution">
    <text evidence="1">The sequence shown here is derived from an EMBL/GenBank/DDBJ whole genome shotgun (WGS) entry which is preliminary data.</text>
</comment>
<dbReference type="RefSeq" id="WP_108402527.1">
    <property type="nucleotide sequence ID" value="NZ_NESP01000001.1"/>
</dbReference>
<sequence>MKSTYLRFLQLLHVVDGNSTSLVDIDETAKQLLNVIARHHAQGKALTVTEAMALSSVASPATIHRKLDDLREVGLIEQIFEGKNRRTKYLVPTQAADKYFSNLGDVIKQTFASE</sequence>
<evidence type="ECO:0008006" key="3">
    <source>
        <dbReference type="Google" id="ProtNLM"/>
    </source>
</evidence>
<evidence type="ECO:0000313" key="1">
    <source>
        <dbReference type="EMBL" id="PUE60199.1"/>
    </source>
</evidence>
<reference evidence="1 2" key="1">
    <citation type="submission" date="2017-04" db="EMBL/GenBank/DDBJ databases">
        <title>Unexpected and diverse lifestyles within the genus Limnohabitans.</title>
        <authorList>
            <person name="Kasalicky V."/>
            <person name="Mehrshad M."/>
            <person name="Andrei S.-A."/>
            <person name="Salcher M."/>
            <person name="Kratochvilova H."/>
            <person name="Simek K."/>
            <person name="Ghai R."/>
        </authorList>
    </citation>
    <scope>NUCLEOTIDE SEQUENCE [LARGE SCALE GENOMIC DNA]</scope>
    <source>
        <strain evidence="1 2">MWH-C5</strain>
    </source>
</reference>
<dbReference type="EMBL" id="NESP01000001">
    <property type="protein sequence ID" value="PUE60199.1"/>
    <property type="molecule type" value="Genomic_DNA"/>
</dbReference>
<dbReference type="Gene3D" id="1.10.10.10">
    <property type="entry name" value="Winged helix-like DNA-binding domain superfamily/Winged helix DNA-binding domain"/>
    <property type="match status" value="1"/>
</dbReference>
<keyword evidence="2" id="KW-1185">Reference proteome</keyword>
<gene>
    <name evidence="1" type="ORF">B9Z44_11840</name>
</gene>
<dbReference type="InterPro" id="IPR036390">
    <property type="entry name" value="WH_DNA-bd_sf"/>
</dbReference>
<protein>
    <recommendedName>
        <fullName evidence="3">HTH iclR-type domain-containing protein</fullName>
    </recommendedName>
</protein>
<accession>A0A315ESJ2</accession>
<dbReference type="SUPFAM" id="SSF46785">
    <property type="entry name" value="Winged helix' DNA-binding domain"/>
    <property type="match status" value="1"/>
</dbReference>
<evidence type="ECO:0000313" key="2">
    <source>
        <dbReference type="Proteomes" id="UP000251341"/>
    </source>
</evidence>
<dbReference type="AlphaFoldDB" id="A0A315ESJ2"/>
<name>A0A315ESJ2_9BURK</name>
<dbReference type="InterPro" id="IPR036388">
    <property type="entry name" value="WH-like_DNA-bd_sf"/>
</dbReference>
<dbReference type="Proteomes" id="UP000251341">
    <property type="component" value="Unassembled WGS sequence"/>
</dbReference>
<proteinExistence type="predicted"/>